<keyword evidence="2" id="KW-0614">Plasmid</keyword>
<proteinExistence type="predicted"/>
<dbReference type="AlphaFoldDB" id="A0A7I7XQB3"/>
<evidence type="ECO:0000313" key="2">
    <source>
        <dbReference type="EMBL" id="BBZ31334.1"/>
    </source>
</evidence>
<gene>
    <name evidence="2" type="ORF">MMAD_56290</name>
</gene>
<organism evidence="2 3">
    <name type="scientific">Mycolicibacterium madagascariense</name>
    <dbReference type="NCBI Taxonomy" id="212765"/>
    <lineage>
        <taxon>Bacteria</taxon>
        <taxon>Bacillati</taxon>
        <taxon>Actinomycetota</taxon>
        <taxon>Actinomycetes</taxon>
        <taxon>Mycobacteriales</taxon>
        <taxon>Mycobacteriaceae</taxon>
        <taxon>Mycolicibacterium</taxon>
    </lineage>
</organism>
<dbReference type="KEGG" id="mmag:MMAD_56290"/>
<evidence type="ECO:0000313" key="3">
    <source>
        <dbReference type="Proteomes" id="UP000466517"/>
    </source>
</evidence>
<feature type="region of interest" description="Disordered" evidence="1">
    <location>
        <begin position="27"/>
        <end position="47"/>
    </location>
</feature>
<geneLocation type="plasmid" evidence="3">
    <name>pjcm13574 dna</name>
</geneLocation>
<dbReference type="Proteomes" id="UP000466517">
    <property type="component" value="Plasmid pJCM13574"/>
</dbReference>
<keyword evidence="3" id="KW-1185">Reference proteome</keyword>
<name>A0A7I7XQB3_9MYCO</name>
<reference evidence="2 3" key="1">
    <citation type="journal article" date="2019" name="Emerg. Microbes Infect.">
        <title>Comprehensive subspecies identification of 175 nontuberculous mycobacteria species based on 7547 genomic profiles.</title>
        <authorList>
            <person name="Matsumoto Y."/>
            <person name="Kinjo T."/>
            <person name="Motooka D."/>
            <person name="Nabeya D."/>
            <person name="Jung N."/>
            <person name="Uechi K."/>
            <person name="Horii T."/>
            <person name="Iida T."/>
            <person name="Fujita J."/>
            <person name="Nakamura S."/>
        </authorList>
    </citation>
    <scope>NUCLEOTIDE SEQUENCE [LARGE SCALE GENOMIC DNA]</scope>
    <source>
        <strain evidence="2 3">JCM 13574</strain>
        <plasmid evidence="3">pjcm13574 dna</plasmid>
    </source>
</reference>
<evidence type="ECO:0000256" key="1">
    <source>
        <dbReference type="SAM" id="MobiDB-lite"/>
    </source>
</evidence>
<protein>
    <submittedName>
        <fullName evidence="2">Uncharacterized protein</fullName>
    </submittedName>
</protein>
<sequence>MTHALTTWHRARRDFSTASRDLYASISTATGQSRPAPGRTAAQHSHTDTEEWLRDIDALTFLDSCPSTYANDRVVQQLQEWCAARDVLTNAPWNLRERLRRGVAARWSFTVIWGPTVRNLVRRPQSWRPSTVCALAAVMGVDLIEGSRRMARWRGVVDARLS</sequence>
<dbReference type="EMBL" id="AP022611">
    <property type="protein sequence ID" value="BBZ31334.1"/>
    <property type="molecule type" value="Genomic_DNA"/>
</dbReference>
<accession>A0A7I7XQB3</accession>